<accession>A0A382I898</accession>
<reference evidence="1" key="1">
    <citation type="submission" date="2018-05" db="EMBL/GenBank/DDBJ databases">
        <authorList>
            <person name="Lanie J.A."/>
            <person name="Ng W.-L."/>
            <person name="Kazmierczak K.M."/>
            <person name="Andrzejewski T.M."/>
            <person name="Davidsen T.M."/>
            <person name="Wayne K.J."/>
            <person name="Tettelin H."/>
            <person name="Glass J.I."/>
            <person name="Rusch D."/>
            <person name="Podicherti R."/>
            <person name="Tsui H.-C.T."/>
            <person name="Winkler M.E."/>
        </authorList>
    </citation>
    <scope>NUCLEOTIDE SEQUENCE</scope>
</reference>
<gene>
    <name evidence="1" type="ORF">METZ01_LOCUS248376</name>
</gene>
<name>A0A382I898_9ZZZZ</name>
<evidence type="ECO:0000313" key="1">
    <source>
        <dbReference type="EMBL" id="SVB95522.1"/>
    </source>
</evidence>
<sequence length="42" mass="4706">MAVLTREAASARGDELALADDDDTRTWAQLDIRVNRLVHALR</sequence>
<protein>
    <recommendedName>
        <fullName evidence="2">AMP-dependent synthetase/ligase domain-containing protein</fullName>
    </recommendedName>
</protein>
<dbReference type="EMBL" id="UINC01065641">
    <property type="protein sequence ID" value="SVB95522.1"/>
    <property type="molecule type" value="Genomic_DNA"/>
</dbReference>
<organism evidence="1">
    <name type="scientific">marine metagenome</name>
    <dbReference type="NCBI Taxonomy" id="408172"/>
    <lineage>
        <taxon>unclassified sequences</taxon>
        <taxon>metagenomes</taxon>
        <taxon>ecological metagenomes</taxon>
    </lineage>
</organism>
<proteinExistence type="predicted"/>
<dbReference type="SUPFAM" id="SSF56801">
    <property type="entry name" value="Acetyl-CoA synthetase-like"/>
    <property type="match status" value="1"/>
</dbReference>
<dbReference type="AlphaFoldDB" id="A0A382I898"/>
<evidence type="ECO:0008006" key="2">
    <source>
        <dbReference type="Google" id="ProtNLM"/>
    </source>
</evidence>
<dbReference type="Gene3D" id="3.40.50.980">
    <property type="match status" value="1"/>
</dbReference>
<feature type="non-terminal residue" evidence="1">
    <location>
        <position position="42"/>
    </location>
</feature>